<evidence type="ECO:0000256" key="1">
    <source>
        <dbReference type="ARBA" id="ARBA00004194"/>
    </source>
</evidence>
<evidence type="ECO:0000256" key="7">
    <source>
        <dbReference type="SAM" id="MobiDB-lite"/>
    </source>
</evidence>
<evidence type="ECO:0000313" key="8">
    <source>
        <dbReference type="EMBL" id="KAH0916970.1"/>
    </source>
</evidence>
<comment type="caution">
    <text evidence="8">The sequence shown here is derived from an EMBL/GenBank/DDBJ whole genome shotgun (WGS) entry which is preliminary data.</text>
</comment>
<dbReference type="InterPro" id="IPR019177">
    <property type="entry name" value="Golgin_subfamily_A_member_5"/>
</dbReference>
<accession>A0ABQ8CIQ1</accession>
<dbReference type="PANTHER" id="PTHR13815:SF7">
    <property type="entry name" value="GOLGIN SUBFAMILY A MEMBER 5"/>
    <property type="match status" value="1"/>
</dbReference>
<proteinExistence type="predicted"/>
<dbReference type="Proteomes" id="UP000824890">
    <property type="component" value="Unassembled WGS sequence"/>
</dbReference>
<sequence length="219" mass="24321">MASWLKAACLPKVVDRRGKSVVEDLSEEQSDLHLPASNKKGSQAKRLKVQRESRRCLPLEIQPTDTDVQSVLSLPQSVADTKSEDAAVVAIGSVALLSQLQMTSKLMELFQMTLWCNRCNRKPGQGTVIQSTGNEAFVLDCLQKIKEENAQLEESLTAEVECTSLDQELQDMEVRARRGQTKSPDEPNQVTHIQAWQGEVDSARQAQRDAEKKLASMEA</sequence>
<keyword evidence="4" id="KW-0333">Golgi apparatus</keyword>
<evidence type="ECO:0000256" key="5">
    <source>
        <dbReference type="ARBA" id="ARBA00023054"/>
    </source>
</evidence>
<evidence type="ECO:0000313" key="9">
    <source>
        <dbReference type="Proteomes" id="UP000824890"/>
    </source>
</evidence>
<evidence type="ECO:0000256" key="3">
    <source>
        <dbReference type="ARBA" id="ARBA00022989"/>
    </source>
</evidence>
<keyword evidence="2" id="KW-0812">Transmembrane</keyword>
<gene>
    <name evidence="8" type="ORF">HID58_024630</name>
</gene>
<feature type="compositionally biased region" description="Basic and acidic residues" evidence="7">
    <location>
        <begin position="206"/>
        <end position="219"/>
    </location>
</feature>
<reference evidence="8 9" key="1">
    <citation type="submission" date="2021-05" db="EMBL/GenBank/DDBJ databases">
        <title>Genome Assembly of Synthetic Allotetraploid Brassica napus Reveals Homoeologous Exchanges between Subgenomes.</title>
        <authorList>
            <person name="Davis J.T."/>
        </authorList>
    </citation>
    <scope>NUCLEOTIDE SEQUENCE [LARGE SCALE GENOMIC DNA]</scope>
    <source>
        <strain evidence="9">cv. Da-Ae</strain>
        <tissue evidence="8">Seedling</tissue>
    </source>
</reference>
<feature type="region of interest" description="Disordered" evidence="7">
    <location>
        <begin position="198"/>
        <end position="219"/>
    </location>
</feature>
<protein>
    <submittedName>
        <fullName evidence="8">Uncharacterized protein</fullName>
    </submittedName>
</protein>
<evidence type="ECO:0000256" key="6">
    <source>
        <dbReference type="ARBA" id="ARBA00023136"/>
    </source>
</evidence>
<keyword evidence="3" id="KW-1133">Transmembrane helix</keyword>
<keyword evidence="6" id="KW-0472">Membrane</keyword>
<name>A0ABQ8CIQ1_BRANA</name>
<evidence type="ECO:0000256" key="2">
    <source>
        <dbReference type="ARBA" id="ARBA00022692"/>
    </source>
</evidence>
<comment type="subcellular location">
    <subcellularLocation>
        <location evidence="1">Golgi apparatus membrane</location>
        <topology evidence="1">Single-pass membrane protein</topology>
    </subcellularLocation>
</comment>
<keyword evidence="9" id="KW-1185">Reference proteome</keyword>
<organism evidence="8 9">
    <name type="scientific">Brassica napus</name>
    <name type="common">Rape</name>
    <dbReference type="NCBI Taxonomy" id="3708"/>
    <lineage>
        <taxon>Eukaryota</taxon>
        <taxon>Viridiplantae</taxon>
        <taxon>Streptophyta</taxon>
        <taxon>Embryophyta</taxon>
        <taxon>Tracheophyta</taxon>
        <taxon>Spermatophyta</taxon>
        <taxon>Magnoliopsida</taxon>
        <taxon>eudicotyledons</taxon>
        <taxon>Gunneridae</taxon>
        <taxon>Pentapetalae</taxon>
        <taxon>rosids</taxon>
        <taxon>malvids</taxon>
        <taxon>Brassicales</taxon>
        <taxon>Brassicaceae</taxon>
        <taxon>Brassiceae</taxon>
        <taxon>Brassica</taxon>
    </lineage>
</organism>
<evidence type="ECO:0000256" key="4">
    <source>
        <dbReference type="ARBA" id="ARBA00023034"/>
    </source>
</evidence>
<keyword evidence="5" id="KW-0175">Coiled coil</keyword>
<dbReference type="EMBL" id="JAGKQM010000007">
    <property type="protein sequence ID" value="KAH0916970.1"/>
    <property type="molecule type" value="Genomic_DNA"/>
</dbReference>
<dbReference type="PANTHER" id="PTHR13815">
    <property type="entry name" value="GOLGIN-84"/>
    <property type="match status" value="1"/>
</dbReference>